<comment type="similarity">
    <text evidence="2">Belongs to the CpsC/CapA family.</text>
</comment>
<evidence type="ECO:0000313" key="12">
    <source>
        <dbReference type="EMBL" id="TDQ48869.1"/>
    </source>
</evidence>
<dbReference type="Gene3D" id="3.40.50.300">
    <property type="entry name" value="P-loop containing nucleotide triphosphate hydrolases"/>
    <property type="match status" value="1"/>
</dbReference>
<protein>
    <submittedName>
        <fullName evidence="12">Non-specific protein-tyrosine kinase</fullName>
    </submittedName>
</protein>
<feature type="domain" description="Polysaccharide chain length determinant N-terminal" evidence="11">
    <location>
        <begin position="7"/>
        <end position="87"/>
    </location>
</feature>
<keyword evidence="3" id="KW-1003">Cell membrane</keyword>
<proteinExistence type="inferred from homology"/>
<feature type="transmembrane region" description="Helical" evidence="10">
    <location>
        <begin position="14"/>
        <end position="34"/>
    </location>
</feature>
<evidence type="ECO:0000256" key="10">
    <source>
        <dbReference type="SAM" id="Phobius"/>
    </source>
</evidence>
<dbReference type="InterPro" id="IPR003856">
    <property type="entry name" value="LPS_length_determ_N"/>
</dbReference>
<organism evidence="12 13">
    <name type="scientific">Actinomycetospora succinea</name>
    <dbReference type="NCBI Taxonomy" id="663603"/>
    <lineage>
        <taxon>Bacteria</taxon>
        <taxon>Bacillati</taxon>
        <taxon>Actinomycetota</taxon>
        <taxon>Actinomycetes</taxon>
        <taxon>Pseudonocardiales</taxon>
        <taxon>Pseudonocardiaceae</taxon>
        <taxon>Actinomycetospora</taxon>
    </lineage>
</organism>
<evidence type="ECO:0000256" key="4">
    <source>
        <dbReference type="ARBA" id="ARBA00022692"/>
    </source>
</evidence>
<evidence type="ECO:0000256" key="7">
    <source>
        <dbReference type="ARBA" id="ARBA00022989"/>
    </source>
</evidence>
<evidence type="ECO:0000259" key="11">
    <source>
        <dbReference type="Pfam" id="PF02706"/>
    </source>
</evidence>
<dbReference type="PANTHER" id="PTHR32309:SF13">
    <property type="entry name" value="FERRIC ENTEROBACTIN TRANSPORT PROTEIN FEPE"/>
    <property type="match status" value="1"/>
</dbReference>
<feature type="region of interest" description="Disordered" evidence="9">
    <location>
        <begin position="452"/>
        <end position="519"/>
    </location>
</feature>
<sequence>MTVQSLLTVVRERWLLVVVPLVVAVLAAGLLWALRPPEYTATTRLFVSAANDSTSAAYEGAQLARERVPSYLELVTSTKVTGDVVRTLGLQESPADLATQITPTNAAESVLIDIAVTDGDPARAAAIANAVGAAFQAEVVQIEKRAAAQGIPPVSVSVVQPADVPTAPSSTGLPLTLVLGLLAGTAVGIGAAFTRHSLDRTVRSTDALRALVHAPLLGPIPYDRAYAARPLLTDELPNSPRTEAFRQLRTNLHFVDTGRPSKVLLVTSAAPLEGKTSVVCNLAISLAAAEYRVLVVEADLRRPQIGTFLGLEDTIGLSGVLSQDIPPSRAIERWWAGGFDVLAGGSAAATPGEVLAMKRLPEVVATLRPLYDVILLDSPAVLAVSDATIVSRVADGALLVCARGRTRRDQIAEAEEALAAVSAPVVGTVLTMDAPRRRDAVGQYATYYTAEPVGHRSSPSAPSPTIPESLASPRRFVPSPRPRKRPETSEAVTGPADGAVAEPMVGPASRNGFGHGTDT</sequence>
<keyword evidence="8 10" id="KW-0472">Membrane</keyword>
<dbReference type="PANTHER" id="PTHR32309">
    <property type="entry name" value="TYROSINE-PROTEIN KINASE"/>
    <property type="match status" value="1"/>
</dbReference>
<keyword evidence="13" id="KW-1185">Reference proteome</keyword>
<evidence type="ECO:0000256" key="6">
    <source>
        <dbReference type="ARBA" id="ARBA00022840"/>
    </source>
</evidence>
<gene>
    <name evidence="12" type="ORF">EV188_11139</name>
</gene>
<keyword evidence="5" id="KW-0547">Nucleotide-binding</keyword>
<evidence type="ECO:0000256" key="1">
    <source>
        <dbReference type="ARBA" id="ARBA00004651"/>
    </source>
</evidence>
<evidence type="ECO:0000256" key="8">
    <source>
        <dbReference type="ARBA" id="ARBA00023136"/>
    </source>
</evidence>
<name>A0A4R6USS6_9PSEU</name>
<dbReference type="NCBIfam" id="TIGR01007">
    <property type="entry name" value="eps_fam"/>
    <property type="match status" value="1"/>
</dbReference>
<dbReference type="Proteomes" id="UP000295705">
    <property type="component" value="Unassembled WGS sequence"/>
</dbReference>
<comment type="caution">
    <text evidence="12">The sequence shown here is derived from an EMBL/GenBank/DDBJ whole genome shotgun (WGS) entry which is preliminary data.</text>
</comment>
<dbReference type="RefSeq" id="WP_166660101.1">
    <property type="nucleotide sequence ID" value="NZ_BAABHR010000021.1"/>
</dbReference>
<dbReference type="Pfam" id="PF02706">
    <property type="entry name" value="Wzz"/>
    <property type="match status" value="1"/>
</dbReference>
<dbReference type="InterPro" id="IPR050445">
    <property type="entry name" value="Bact_polysacc_biosynth/exp"/>
</dbReference>
<dbReference type="GO" id="GO:0005524">
    <property type="term" value="F:ATP binding"/>
    <property type="evidence" value="ECO:0007669"/>
    <property type="project" value="UniProtKB-KW"/>
</dbReference>
<dbReference type="CDD" id="cd05387">
    <property type="entry name" value="BY-kinase"/>
    <property type="match status" value="1"/>
</dbReference>
<dbReference type="SUPFAM" id="SSF52540">
    <property type="entry name" value="P-loop containing nucleoside triphosphate hydrolases"/>
    <property type="match status" value="1"/>
</dbReference>
<keyword evidence="6" id="KW-0067">ATP-binding</keyword>
<keyword evidence="12" id="KW-0829">Tyrosine-protein kinase</keyword>
<evidence type="ECO:0000256" key="2">
    <source>
        <dbReference type="ARBA" id="ARBA00006683"/>
    </source>
</evidence>
<dbReference type="EMBL" id="SNYO01000011">
    <property type="protein sequence ID" value="TDQ48869.1"/>
    <property type="molecule type" value="Genomic_DNA"/>
</dbReference>
<dbReference type="GO" id="GO:0004713">
    <property type="term" value="F:protein tyrosine kinase activity"/>
    <property type="evidence" value="ECO:0007669"/>
    <property type="project" value="UniProtKB-KW"/>
</dbReference>
<evidence type="ECO:0000256" key="3">
    <source>
        <dbReference type="ARBA" id="ARBA00022475"/>
    </source>
</evidence>
<keyword evidence="12" id="KW-0418">Kinase</keyword>
<keyword evidence="4 10" id="KW-0812">Transmembrane</keyword>
<reference evidence="12 13" key="1">
    <citation type="submission" date="2019-03" db="EMBL/GenBank/DDBJ databases">
        <title>Genomic Encyclopedia of Type Strains, Phase IV (KMG-IV): sequencing the most valuable type-strain genomes for metagenomic binning, comparative biology and taxonomic classification.</title>
        <authorList>
            <person name="Goeker M."/>
        </authorList>
    </citation>
    <scope>NUCLEOTIDE SEQUENCE [LARGE SCALE GENOMIC DNA]</scope>
    <source>
        <strain evidence="12 13">DSM 45775</strain>
    </source>
</reference>
<dbReference type="InterPro" id="IPR027417">
    <property type="entry name" value="P-loop_NTPase"/>
</dbReference>
<keyword evidence="12" id="KW-0808">Transferase</keyword>
<keyword evidence="7 10" id="KW-1133">Transmembrane helix</keyword>
<comment type="subcellular location">
    <subcellularLocation>
        <location evidence="1">Cell membrane</location>
        <topology evidence="1">Multi-pass membrane protein</topology>
    </subcellularLocation>
</comment>
<dbReference type="InterPro" id="IPR005702">
    <property type="entry name" value="Wzc-like_C"/>
</dbReference>
<accession>A0A4R6USS6</accession>
<evidence type="ECO:0000256" key="5">
    <source>
        <dbReference type="ARBA" id="ARBA00022741"/>
    </source>
</evidence>
<evidence type="ECO:0000256" key="9">
    <source>
        <dbReference type="SAM" id="MobiDB-lite"/>
    </source>
</evidence>
<dbReference type="AlphaFoldDB" id="A0A4R6USS6"/>
<evidence type="ECO:0000313" key="13">
    <source>
        <dbReference type="Proteomes" id="UP000295705"/>
    </source>
</evidence>
<dbReference type="GO" id="GO:0005886">
    <property type="term" value="C:plasma membrane"/>
    <property type="evidence" value="ECO:0007669"/>
    <property type="project" value="UniProtKB-SubCell"/>
</dbReference>